<name>R4XBI6_TAPDE</name>
<dbReference type="InterPro" id="IPR001370">
    <property type="entry name" value="BIR_rpt"/>
</dbReference>
<sequence>MVGAMNRLKQRLATFDKWPRSSPTVQALAEAGFYYSGDPADIEDDTVTCFCCDKELSGWEDGDDPLNEHLAHPKTKAGCSWALLMSEKRKPTIPPTHATLLKAREATFKGWPHEKERGWVGKSKKMAKAGFHFAPSLESADAVECIYCNLGLDGWEPKDDPLVEHERRAKDLQCAFFNGIQLTGGASSIFAMTKDVFAAQMSAKEPSPVPSEDDSTATRTSRQRGRQSSLAPTTLAAVPKEVEKKKSVKRKLPGARARKIMDLDDSIEIGESVQEPIPIVLKSARKKRGSADMLEQPDESPSQQEAYKRPRLRRARSNSVSSITNYAEDILSPVAEKASRRQSRARGQKGRAPLEDVSETIYNVDSAEVGAIQRIKEEEEEDEVYVVKPRTARGRRPSAQPEAEKENPIKPVKAKRTRVSTTGVRRSTRASSIEPMPVVTTQECSTDSEPLVDHLLLSSHLPVTIQEECEEESTMTDSFTSANSRPGLEVPSGTIQDSSGAASPRTEASQKQVNTTLVSSHDPSETSHVKVTSKTPARRGSTRRGSAATRSNLEDVIRLSSHPISELQSVTTDAIPPIDTQEQAKSNSSGLRQALGSQRRTSSRRRPSNSLQSDNIEDVVMLDHRAKPKAQRVARKAAVLSSAHNIGSSQEIVIEEEAEEEVSIPQIKSTGDTIRTPEIAKQVDEVCAMEIVLDDPPAHSKEAQTIMTVEPAKELAEQVDHLTAVVSPTQSDTAEDVVRNAVQEEAFTINDNDRPVWYKSFRELIDSARKAMGTELADLSSLSSDQLSMTVEGWLTYMARQEAMVLTSQCDEMIAKMVEAGHRARSEILEV</sequence>
<feature type="compositionally biased region" description="Polar residues" evidence="3">
    <location>
        <begin position="475"/>
        <end position="484"/>
    </location>
</feature>
<protein>
    <submittedName>
        <fullName evidence="4">Chromosome segregation protein BIR1</fullName>
    </submittedName>
</protein>
<dbReference type="PANTHER" id="PTHR46771:SF5">
    <property type="entry name" value="DETERIN"/>
    <property type="match status" value="1"/>
</dbReference>
<feature type="region of interest" description="Disordered" evidence="3">
    <location>
        <begin position="288"/>
        <end position="321"/>
    </location>
</feature>
<feature type="compositionally biased region" description="Polar residues" evidence="3">
    <location>
        <begin position="493"/>
        <end position="521"/>
    </location>
</feature>
<dbReference type="GO" id="GO:0046872">
    <property type="term" value="F:metal ion binding"/>
    <property type="evidence" value="ECO:0007669"/>
    <property type="project" value="UniProtKB-KW"/>
</dbReference>
<dbReference type="OrthoDB" id="2196114at2759"/>
<feature type="region of interest" description="Disordered" evidence="3">
    <location>
        <begin position="202"/>
        <end position="253"/>
    </location>
</feature>
<dbReference type="Proteomes" id="UP000013776">
    <property type="component" value="Unassembled WGS sequence"/>
</dbReference>
<comment type="caution">
    <text evidence="4">The sequence shown here is derived from an EMBL/GenBank/DDBJ whole genome shotgun (WGS) entry which is preliminary data.</text>
</comment>
<dbReference type="CDD" id="cd00022">
    <property type="entry name" value="BIR"/>
    <property type="match status" value="2"/>
</dbReference>
<accession>R4XBI6</accession>
<dbReference type="eggNOG" id="KOG1101">
    <property type="taxonomic scope" value="Eukaryota"/>
</dbReference>
<dbReference type="Pfam" id="PF00653">
    <property type="entry name" value="BIR"/>
    <property type="match status" value="2"/>
</dbReference>
<gene>
    <name evidence="4" type="ORF">TAPDE_001576</name>
</gene>
<evidence type="ECO:0000256" key="3">
    <source>
        <dbReference type="SAM" id="MobiDB-lite"/>
    </source>
</evidence>
<proteinExistence type="predicted"/>
<evidence type="ECO:0000256" key="1">
    <source>
        <dbReference type="ARBA" id="ARBA00022723"/>
    </source>
</evidence>
<feature type="compositionally biased region" description="Low complexity" evidence="3">
    <location>
        <begin position="419"/>
        <end position="432"/>
    </location>
</feature>
<dbReference type="STRING" id="1097556.R4XBI6"/>
<evidence type="ECO:0000313" key="5">
    <source>
        <dbReference type="Proteomes" id="UP000013776"/>
    </source>
</evidence>
<evidence type="ECO:0000313" key="4">
    <source>
        <dbReference type="EMBL" id="CCG81736.1"/>
    </source>
</evidence>
<dbReference type="SMART" id="SM00238">
    <property type="entry name" value="BIR"/>
    <property type="match status" value="2"/>
</dbReference>
<feature type="region of interest" description="Disordered" evidence="3">
    <location>
        <begin position="468"/>
        <end position="555"/>
    </location>
</feature>
<dbReference type="PANTHER" id="PTHR46771">
    <property type="entry name" value="DETERIN"/>
    <property type="match status" value="1"/>
</dbReference>
<dbReference type="EMBL" id="CAHR02000056">
    <property type="protein sequence ID" value="CCG81736.1"/>
    <property type="molecule type" value="Genomic_DNA"/>
</dbReference>
<reference evidence="4 5" key="1">
    <citation type="journal article" date="2013" name="MBio">
        <title>Genome sequencing of the plant pathogen Taphrina deformans, the causal agent of peach leaf curl.</title>
        <authorList>
            <person name="Cisse O.H."/>
            <person name="Almeida J.M.G.C.F."/>
            <person name="Fonseca A."/>
            <person name="Kumar A.A."/>
            <person name="Salojaervi J."/>
            <person name="Overmyer K."/>
            <person name="Hauser P.M."/>
            <person name="Pagni M."/>
        </authorList>
    </citation>
    <scope>NUCLEOTIDE SEQUENCE [LARGE SCALE GENOMIC DNA]</scope>
    <source>
        <strain evidence="5">PYCC 5710 / ATCC 11124 / CBS 356.35 / IMI 108563 / JCM 9778 / NBRC 8474</strain>
    </source>
</reference>
<dbReference type="AlphaFoldDB" id="R4XBI6"/>
<dbReference type="VEuPathDB" id="FungiDB:TAPDE_001576"/>
<feature type="region of interest" description="Disordered" evidence="3">
    <location>
        <begin position="567"/>
        <end position="617"/>
    </location>
</feature>
<feature type="compositionally biased region" description="Polar residues" evidence="3">
    <location>
        <begin position="580"/>
        <end position="591"/>
    </location>
</feature>
<keyword evidence="1" id="KW-0479">Metal-binding</keyword>
<keyword evidence="5" id="KW-1185">Reference proteome</keyword>
<dbReference type="PROSITE" id="PS50143">
    <property type="entry name" value="BIR_REPEAT_2"/>
    <property type="match status" value="2"/>
</dbReference>
<organism evidence="4 5">
    <name type="scientific">Taphrina deformans (strain PYCC 5710 / ATCC 11124 / CBS 356.35 / IMI 108563 / JCM 9778 / NBRC 8474)</name>
    <name type="common">Peach leaf curl fungus</name>
    <name type="synonym">Lalaria deformans</name>
    <dbReference type="NCBI Taxonomy" id="1097556"/>
    <lineage>
        <taxon>Eukaryota</taxon>
        <taxon>Fungi</taxon>
        <taxon>Dikarya</taxon>
        <taxon>Ascomycota</taxon>
        <taxon>Taphrinomycotina</taxon>
        <taxon>Taphrinomycetes</taxon>
        <taxon>Taphrinales</taxon>
        <taxon>Taphrinaceae</taxon>
        <taxon>Taphrina</taxon>
    </lineage>
</organism>
<dbReference type="InterPro" id="IPR051190">
    <property type="entry name" value="Baculoviral_IAP"/>
</dbReference>
<evidence type="ECO:0000256" key="2">
    <source>
        <dbReference type="ARBA" id="ARBA00022833"/>
    </source>
</evidence>
<dbReference type="SUPFAM" id="SSF57924">
    <property type="entry name" value="Inhibitor of apoptosis (IAP) repeat"/>
    <property type="match status" value="2"/>
</dbReference>
<keyword evidence="2" id="KW-0862">Zinc</keyword>
<dbReference type="Gene3D" id="1.10.1170.10">
    <property type="entry name" value="Inhibitor Of Apoptosis Protein (2mihbC-IAP-1), Chain A"/>
    <property type="match status" value="2"/>
</dbReference>
<feature type="region of interest" description="Disordered" evidence="3">
    <location>
        <begin position="391"/>
        <end position="446"/>
    </location>
</feature>